<sequence length="101" mass="11355">MQHNLQYNPYQRAVQAYPDTPATSIPPLSHPTPHQGVFLSGATVSNPPLTLNEETKIYALVIDLLDSQTRESALLELSKKREQYDDLALVLWHSFGRPLLS</sequence>
<dbReference type="AlphaFoldDB" id="A0A5K1JS73"/>
<accession>A0A5K1JS73</accession>
<dbReference type="InterPro" id="IPR007216">
    <property type="entry name" value="CNOT9"/>
</dbReference>
<reference evidence="1" key="1">
    <citation type="submission" date="2019-10" db="EMBL/GenBank/DDBJ databases">
        <authorList>
            <person name="Nor Muhammad N."/>
        </authorList>
    </citation>
    <scope>NUCLEOTIDE SEQUENCE</scope>
</reference>
<dbReference type="PANTHER" id="PTHR12262">
    <property type="entry name" value="CCR4-NOT TRANSCRIPTION COMPLEX SUBUNIT 9"/>
    <property type="match status" value="1"/>
</dbReference>
<dbReference type="GO" id="GO:0006402">
    <property type="term" value="P:mRNA catabolic process"/>
    <property type="evidence" value="ECO:0007669"/>
    <property type="project" value="InterPro"/>
</dbReference>
<dbReference type="GO" id="GO:0030014">
    <property type="term" value="C:CCR4-NOT complex"/>
    <property type="evidence" value="ECO:0007669"/>
    <property type="project" value="InterPro"/>
</dbReference>
<gene>
    <name evidence="1" type="primary">G4N572</name>
</gene>
<proteinExistence type="predicted"/>
<dbReference type="Gene3D" id="1.25.10.10">
    <property type="entry name" value="Leucine-rich Repeat Variant"/>
    <property type="match status" value="1"/>
</dbReference>
<evidence type="ECO:0000313" key="1">
    <source>
        <dbReference type="EMBL" id="VWO94678.1"/>
    </source>
</evidence>
<organism evidence="1">
    <name type="scientific">Ganoderma boninense</name>
    <dbReference type="NCBI Taxonomy" id="34458"/>
    <lineage>
        <taxon>Eukaryota</taxon>
        <taxon>Fungi</taxon>
        <taxon>Dikarya</taxon>
        <taxon>Basidiomycota</taxon>
        <taxon>Agaricomycotina</taxon>
        <taxon>Agaricomycetes</taxon>
        <taxon>Polyporales</taxon>
        <taxon>Polyporaceae</taxon>
        <taxon>Ganoderma</taxon>
    </lineage>
</organism>
<name>A0A5K1JS73_9APHY</name>
<dbReference type="EMBL" id="LR724143">
    <property type="protein sequence ID" value="VWO94678.1"/>
    <property type="molecule type" value="Genomic_DNA"/>
</dbReference>
<protein>
    <submittedName>
        <fullName evidence="1">Mitochondrial fission 1 protein</fullName>
    </submittedName>
</protein>
<dbReference type="InterPro" id="IPR011989">
    <property type="entry name" value="ARM-like"/>
</dbReference>